<organism evidence="1 2">
    <name type="scientific">Oikopleura dioica</name>
    <name type="common">Tunicate</name>
    <dbReference type="NCBI Taxonomy" id="34765"/>
    <lineage>
        <taxon>Eukaryota</taxon>
        <taxon>Metazoa</taxon>
        <taxon>Chordata</taxon>
        <taxon>Tunicata</taxon>
        <taxon>Appendicularia</taxon>
        <taxon>Copelata</taxon>
        <taxon>Oikopleuridae</taxon>
        <taxon>Oikopleura</taxon>
    </lineage>
</organism>
<keyword evidence="2" id="KW-1185">Reference proteome</keyword>
<name>A0ABN7S6U9_OIKDI</name>
<sequence>MHQIRRDSSFKNDIRLRIRVAYSSGIRMQSYLPKRLTVPATGARQRLRKWTVCEVPLQKQKCKVQRPKGRCVQDPNSVEPVTTVAPVACLRLKPPLQPGFELDGPCIFPMDPGAECKIKCPKGKSGWGKCVCRQDEFGRADSDAIDYLSGPSCDFQLPSVCSSSESGTNEDVGCSTSGDFDGFSVTGDLVGPSTSCPMTCDGSANDDLRAVCRCKERNECEWVPKKPCSALAPECPDPSTVDFGEGFSVSCSDECKCKKQSCQWANIKGKCNLSDDPDGITTDGVETKTSCKANLPDSIRHLECSLMIMGVGSVFNVENAGSVPDGANCKVQCSDDFQTWNGDLVTCACSANKNKCKMKLKGECGLGKTAL</sequence>
<proteinExistence type="predicted"/>
<dbReference type="Proteomes" id="UP001158576">
    <property type="component" value="Chromosome XSR"/>
</dbReference>
<dbReference type="EMBL" id="OU015569">
    <property type="protein sequence ID" value="CAG5094296.1"/>
    <property type="molecule type" value="Genomic_DNA"/>
</dbReference>
<protein>
    <submittedName>
        <fullName evidence="1">Oidioi.mRNA.OKI2018_I69.XSR.g13432.t1.cds</fullName>
    </submittedName>
</protein>
<evidence type="ECO:0000313" key="2">
    <source>
        <dbReference type="Proteomes" id="UP001158576"/>
    </source>
</evidence>
<gene>
    <name evidence="1" type="ORF">OKIOD_LOCUS4990</name>
</gene>
<evidence type="ECO:0000313" key="1">
    <source>
        <dbReference type="EMBL" id="CAG5094296.1"/>
    </source>
</evidence>
<reference evidence="1 2" key="1">
    <citation type="submission" date="2021-04" db="EMBL/GenBank/DDBJ databases">
        <authorList>
            <person name="Bliznina A."/>
        </authorList>
    </citation>
    <scope>NUCLEOTIDE SEQUENCE [LARGE SCALE GENOMIC DNA]</scope>
</reference>
<accession>A0ABN7S6U9</accession>